<dbReference type="InterPro" id="IPR001279">
    <property type="entry name" value="Metallo-B-lactamas"/>
</dbReference>
<accession>A0A0R1FB85</accession>
<sequence>MDFFKVKEINSRLTTLATLTGEILYLLQGDQRSVLVDTSVGVQGLHKLVSSLTDKPVTVILTHGHVDHAPGAPEFAEVYLNPVDNELYREHCQLDVRKGYLEMGLAPEIALTIEQQLVPPEPDFKFHDLSDGQIFDLGGLHIECYSLPGHTAGTMVLLIPELAVLISGDAANKSTFLFDTFSAPVETYRANLVRIQKRLAGRYQHVYITHHVMEVDVNILQNLIDVCDDIIAGKADDIPFDFMGNHAFIAKKADNEFNRQDGIEGDIIFSKQRIWNKQLN</sequence>
<dbReference type="AlphaFoldDB" id="A0A0R1FB85"/>
<dbReference type="eggNOG" id="COG0491">
    <property type="taxonomic scope" value="Bacteria"/>
</dbReference>
<dbReference type="Gene3D" id="3.60.15.10">
    <property type="entry name" value="Ribonuclease Z/Hydroxyacylglutathione hydrolase-like"/>
    <property type="match status" value="1"/>
</dbReference>
<dbReference type="GeneID" id="65917222"/>
<dbReference type="RefSeq" id="WP_010011135.1">
    <property type="nucleotide sequence ID" value="NZ_AZCN01000026.1"/>
</dbReference>
<dbReference type="Proteomes" id="UP000051181">
    <property type="component" value="Unassembled WGS sequence"/>
</dbReference>
<evidence type="ECO:0000313" key="3">
    <source>
        <dbReference type="Proteomes" id="UP000051181"/>
    </source>
</evidence>
<reference evidence="2 3" key="1">
    <citation type="journal article" date="2015" name="Genome Announc.">
        <title>Expanding the biotechnology potential of lactobacilli through comparative genomics of 213 strains and associated genera.</title>
        <authorList>
            <person name="Sun Z."/>
            <person name="Harris H.M."/>
            <person name="McCann A."/>
            <person name="Guo C."/>
            <person name="Argimon S."/>
            <person name="Zhang W."/>
            <person name="Yang X."/>
            <person name="Jeffery I.B."/>
            <person name="Cooney J.C."/>
            <person name="Kagawa T.F."/>
            <person name="Liu W."/>
            <person name="Song Y."/>
            <person name="Salvetti E."/>
            <person name="Wrobel A."/>
            <person name="Rasinkangas P."/>
            <person name="Parkhill J."/>
            <person name="Rea M.C."/>
            <person name="O'Sullivan O."/>
            <person name="Ritari J."/>
            <person name="Douillard F.P."/>
            <person name="Paul Ross R."/>
            <person name="Yang R."/>
            <person name="Briner A.E."/>
            <person name="Felis G.E."/>
            <person name="de Vos W.M."/>
            <person name="Barrangou R."/>
            <person name="Klaenhammer T.R."/>
            <person name="Caufield P.W."/>
            <person name="Cui Y."/>
            <person name="Zhang H."/>
            <person name="O'Toole P.W."/>
        </authorList>
    </citation>
    <scope>NUCLEOTIDE SEQUENCE [LARGE SCALE GENOMIC DNA]</scope>
    <source>
        <strain evidence="2 3">DSM 20001</strain>
    </source>
</reference>
<name>A0A0R1FB85_9LACO</name>
<gene>
    <name evidence="2" type="ORF">FD22_GL001013</name>
</gene>
<proteinExistence type="predicted"/>
<evidence type="ECO:0000259" key="1">
    <source>
        <dbReference type="SMART" id="SM00849"/>
    </source>
</evidence>
<feature type="domain" description="Metallo-beta-lactamase" evidence="1">
    <location>
        <begin position="21"/>
        <end position="210"/>
    </location>
</feature>
<protein>
    <submittedName>
        <fullName evidence="2">Metallo-beta-lactamase family protein</fullName>
    </submittedName>
</protein>
<dbReference type="PANTHER" id="PTHR42951">
    <property type="entry name" value="METALLO-BETA-LACTAMASE DOMAIN-CONTAINING"/>
    <property type="match status" value="1"/>
</dbReference>
<dbReference type="EMBL" id="AZCN01000026">
    <property type="protein sequence ID" value="KRK17041.1"/>
    <property type="molecule type" value="Genomic_DNA"/>
</dbReference>
<dbReference type="Pfam" id="PF00753">
    <property type="entry name" value="Lactamase_B"/>
    <property type="match status" value="1"/>
</dbReference>
<dbReference type="InterPro" id="IPR050855">
    <property type="entry name" value="NDM-1-like"/>
</dbReference>
<dbReference type="PANTHER" id="PTHR42951:SF22">
    <property type="entry name" value="METALLO BETA-LACTAMASE SUPERFAMILY LIPOPROTEIN"/>
    <property type="match status" value="1"/>
</dbReference>
<evidence type="ECO:0000313" key="2">
    <source>
        <dbReference type="EMBL" id="KRK17041.1"/>
    </source>
</evidence>
<dbReference type="SUPFAM" id="SSF56281">
    <property type="entry name" value="Metallo-hydrolase/oxidoreductase"/>
    <property type="match status" value="1"/>
</dbReference>
<comment type="caution">
    <text evidence="2">The sequence shown here is derived from an EMBL/GenBank/DDBJ whole genome shotgun (WGS) entry which is preliminary data.</text>
</comment>
<dbReference type="SMART" id="SM00849">
    <property type="entry name" value="Lactamase_B"/>
    <property type="match status" value="1"/>
</dbReference>
<dbReference type="PATRIC" id="fig|913848.6.peg.1045"/>
<organism evidence="2 3">
    <name type="scientific">Loigolactobacillus coryniformis subsp. coryniformis KCTC 3167 = DSM 20001</name>
    <dbReference type="NCBI Taxonomy" id="913848"/>
    <lineage>
        <taxon>Bacteria</taxon>
        <taxon>Bacillati</taxon>
        <taxon>Bacillota</taxon>
        <taxon>Bacilli</taxon>
        <taxon>Lactobacillales</taxon>
        <taxon>Lactobacillaceae</taxon>
        <taxon>Loigolactobacillus</taxon>
    </lineage>
</organism>
<dbReference type="InterPro" id="IPR036866">
    <property type="entry name" value="RibonucZ/Hydroxyglut_hydro"/>
</dbReference>